<evidence type="ECO:0000256" key="6">
    <source>
        <dbReference type="ARBA" id="ARBA00022723"/>
    </source>
</evidence>
<evidence type="ECO:0000256" key="2">
    <source>
        <dbReference type="ARBA" id="ARBA00022552"/>
    </source>
</evidence>
<dbReference type="CDD" id="cd02440">
    <property type="entry name" value="AdoMet_MTases"/>
    <property type="match status" value="1"/>
</dbReference>
<feature type="active site" evidence="11">
    <location>
        <position position="403"/>
    </location>
</feature>
<dbReference type="RefSeq" id="WP_265048607.1">
    <property type="nucleotide sequence ID" value="NZ_CP100390.1"/>
</dbReference>
<evidence type="ECO:0000256" key="9">
    <source>
        <dbReference type="HAMAP-Rule" id="MF_01010"/>
    </source>
</evidence>
<keyword evidence="2 9" id="KW-0698">rRNA processing</keyword>
<dbReference type="PROSITE" id="PS01231">
    <property type="entry name" value="TRMA_2"/>
    <property type="match status" value="1"/>
</dbReference>
<dbReference type="PROSITE" id="PS01230">
    <property type="entry name" value="TRMA_1"/>
    <property type="match status" value="1"/>
</dbReference>
<keyword evidence="5 9" id="KW-0949">S-adenosyl-L-methionine</keyword>
<accession>A0ABY6N4V8</accession>
<dbReference type="HAMAP" id="MF_01010">
    <property type="entry name" value="23SrRNA_methyltr_RlmD"/>
    <property type="match status" value="1"/>
</dbReference>
<feature type="binding site" evidence="9">
    <location>
        <position position="87"/>
    </location>
    <ligand>
        <name>[4Fe-4S] cluster</name>
        <dbReference type="ChEBI" id="CHEBI:49883"/>
    </ligand>
</feature>
<dbReference type="InterPro" id="IPR030390">
    <property type="entry name" value="MeTrfase_TrmA_AS"/>
</dbReference>
<evidence type="ECO:0000313" key="13">
    <source>
        <dbReference type="EMBL" id="UZE97126.1"/>
    </source>
</evidence>
<proteinExistence type="inferred from homology"/>
<dbReference type="NCBIfam" id="NF009639">
    <property type="entry name" value="PRK13168.1"/>
    <property type="match status" value="1"/>
</dbReference>
<evidence type="ECO:0000256" key="10">
    <source>
        <dbReference type="PROSITE-ProRule" id="PRU01024"/>
    </source>
</evidence>
<keyword evidence="7 9" id="KW-0408">Iron</keyword>
<dbReference type="InterPro" id="IPR010280">
    <property type="entry name" value="U5_MeTrfase_fam"/>
</dbReference>
<dbReference type="Gene3D" id="2.40.50.1070">
    <property type="match status" value="1"/>
</dbReference>
<feature type="active site" description="Nucleophile" evidence="9 10">
    <location>
        <position position="403"/>
    </location>
</feature>
<feature type="binding site" evidence="9">
    <location>
        <position position="90"/>
    </location>
    <ligand>
        <name>[4Fe-4S] cluster</name>
        <dbReference type="ChEBI" id="CHEBI:49883"/>
    </ligand>
</feature>
<dbReference type="PANTHER" id="PTHR11061">
    <property type="entry name" value="RNA M5U METHYLTRANSFERASE"/>
    <property type="match status" value="1"/>
</dbReference>
<feature type="binding site" evidence="9 10">
    <location>
        <position position="329"/>
    </location>
    <ligand>
        <name>S-adenosyl-L-methionine</name>
        <dbReference type="ChEBI" id="CHEBI:59789"/>
    </ligand>
</feature>
<dbReference type="Pfam" id="PF01938">
    <property type="entry name" value="TRAM"/>
    <property type="match status" value="1"/>
</dbReference>
<dbReference type="Pfam" id="PF05958">
    <property type="entry name" value="tRNA_U5-meth_tr"/>
    <property type="match status" value="1"/>
</dbReference>
<feature type="binding site" evidence="9 10">
    <location>
        <position position="308"/>
    </location>
    <ligand>
        <name>S-adenosyl-L-methionine</name>
        <dbReference type="ChEBI" id="CHEBI:59789"/>
    </ligand>
</feature>
<dbReference type="PANTHER" id="PTHR11061:SF49">
    <property type="entry name" value="23S RRNA (URACIL(1939)-C(5))-METHYLTRANSFERASE RLMD"/>
    <property type="match status" value="1"/>
</dbReference>
<keyword evidence="1 9" id="KW-0004">4Fe-4S</keyword>
<dbReference type="EC" id="2.1.1.190" evidence="9"/>
<evidence type="ECO:0000256" key="1">
    <source>
        <dbReference type="ARBA" id="ARBA00022485"/>
    </source>
</evidence>
<feature type="binding site" evidence="9">
    <location>
        <position position="81"/>
    </location>
    <ligand>
        <name>[4Fe-4S] cluster</name>
        <dbReference type="ChEBI" id="CHEBI:49883"/>
    </ligand>
</feature>
<reference evidence="13" key="1">
    <citation type="submission" date="2022-06" db="EMBL/GenBank/DDBJ databases">
        <title>Alkalimarinus sp. nov., isolated from gut of a Alitta virens.</title>
        <authorList>
            <person name="Yang A.I."/>
            <person name="Shin N.-R."/>
        </authorList>
    </citation>
    <scope>NUCLEOTIDE SEQUENCE</scope>
    <source>
        <strain evidence="13">A2M4</strain>
    </source>
</reference>
<dbReference type="Gene3D" id="3.40.50.150">
    <property type="entry name" value="Vaccinia Virus protein VP39"/>
    <property type="match status" value="1"/>
</dbReference>
<feature type="binding site" evidence="9">
    <location>
        <position position="169"/>
    </location>
    <ligand>
        <name>[4Fe-4S] cluster</name>
        <dbReference type="ChEBI" id="CHEBI:49883"/>
    </ligand>
</feature>
<dbReference type="GO" id="GO:0008168">
    <property type="term" value="F:methyltransferase activity"/>
    <property type="evidence" value="ECO:0007669"/>
    <property type="project" value="UniProtKB-KW"/>
</dbReference>
<feature type="binding site" evidence="9">
    <location>
        <position position="313"/>
    </location>
    <ligand>
        <name>S-adenosyl-L-methionine</name>
        <dbReference type="ChEBI" id="CHEBI:59789"/>
    </ligand>
</feature>
<comment type="function">
    <text evidence="9">Catalyzes the formation of 5-methyl-uridine at position 1939 (m5U1939) in 23S rRNA.</text>
</comment>
<dbReference type="InterPro" id="IPR012340">
    <property type="entry name" value="NA-bd_OB-fold"/>
</dbReference>
<organism evidence="13 14">
    <name type="scientific">Alkalimarinus alittae</name>
    <dbReference type="NCBI Taxonomy" id="2961619"/>
    <lineage>
        <taxon>Bacteria</taxon>
        <taxon>Pseudomonadati</taxon>
        <taxon>Pseudomonadota</taxon>
        <taxon>Gammaproteobacteria</taxon>
        <taxon>Alteromonadales</taxon>
        <taxon>Alteromonadaceae</taxon>
        <taxon>Alkalimarinus</taxon>
    </lineage>
</organism>
<dbReference type="Proteomes" id="UP001163739">
    <property type="component" value="Chromosome"/>
</dbReference>
<gene>
    <name evidence="9 13" type="primary">rlmD</name>
    <name evidence="13" type="ORF">NKI27_05090</name>
</gene>
<comment type="catalytic activity">
    <reaction evidence="9">
        <text>uridine(1939) in 23S rRNA + S-adenosyl-L-methionine = 5-methyluridine(1939) in 23S rRNA + S-adenosyl-L-homocysteine + H(+)</text>
        <dbReference type="Rhea" id="RHEA:42908"/>
        <dbReference type="Rhea" id="RHEA-COMP:10278"/>
        <dbReference type="Rhea" id="RHEA-COMP:10279"/>
        <dbReference type="ChEBI" id="CHEBI:15378"/>
        <dbReference type="ChEBI" id="CHEBI:57856"/>
        <dbReference type="ChEBI" id="CHEBI:59789"/>
        <dbReference type="ChEBI" id="CHEBI:65315"/>
        <dbReference type="ChEBI" id="CHEBI:74447"/>
        <dbReference type="EC" id="2.1.1.190"/>
    </reaction>
</comment>
<evidence type="ECO:0000256" key="4">
    <source>
        <dbReference type="ARBA" id="ARBA00022679"/>
    </source>
</evidence>
<dbReference type="InterPro" id="IPR002792">
    <property type="entry name" value="TRAM_dom"/>
</dbReference>
<keyword evidence="8 9" id="KW-0411">Iron-sulfur</keyword>
<dbReference type="InterPro" id="IPR029063">
    <property type="entry name" value="SAM-dependent_MTases_sf"/>
</dbReference>
<evidence type="ECO:0000256" key="7">
    <source>
        <dbReference type="ARBA" id="ARBA00023004"/>
    </source>
</evidence>
<dbReference type="InterPro" id="IPR001566">
    <property type="entry name" value="23S_rRNA_MeTrfase_RlmD"/>
</dbReference>
<feature type="domain" description="TRAM" evidence="12">
    <location>
        <begin position="10"/>
        <end position="70"/>
    </location>
</feature>
<dbReference type="SUPFAM" id="SSF50249">
    <property type="entry name" value="Nucleic acid-binding proteins"/>
    <property type="match status" value="1"/>
</dbReference>
<keyword evidence="3 9" id="KW-0489">Methyltransferase</keyword>
<dbReference type="GO" id="GO:0032259">
    <property type="term" value="P:methylation"/>
    <property type="evidence" value="ECO:0007669"/>
    <property type="project" value="UniProtKB-KW"/>
</dbReference>
<keyword evidence="14" id="KW-1185">Reference proteome</keyword>
<dbReference type="PROSITE" id="PS51687">
    <property type="entry name" value="SAM_MT_RNA_M5U"/>
    <property type="match status" value="1"/>
</dbReference>
<evidence type="ECO:0000256" key="11">
    <source>
        <dbReference type="PROSITE-ProRule" id="PRU10015"/>
    </source>
</evidence>
<dbReference type="NCBIfam" id="TIGR00479">
    <property type="entry name" value="rumA"/>
    <property type="match status" value="1"/>
</dbReference>
<dbReference type="SUPFAM" id="SSF53335">
    <property type="entry name" value="S-adenosyl-L-methionine-dependent methyltransferases"/>
    <property type="match status" value="1"/>
</dbReference>
<dbReference type="InterPro" id="IPR030391">
    <property type="entry name" value="MeTrfase_TrmA_CS"/>
</dbReference>
<sequence length="445" mass="50150">MARRPQHKKKKLPAGLVELTINALTHDGRGVARREGKTQFVEGALVGETVRARYTDTRSKFDELVAEEILVASEDRLTPPCPHASLCGGCSLQYIDSEAQIRFKQTVLQGQFRHFGDITVESFLPPMTGPSSGYRRKARLGVRYVGKCDEMLLGFREKRSSSITNINQCLVMDDRIAKHIDALRAVIRSLSVFRAITHVEVAAGDAEVALVFRHMSPLNNEDIDKLIAFGDSHYFHIYLQPQDAGSTYRIHPKTGEERLTYRLDDFDLNMKFHPLDFTQVNADINHQMVSRAVDWLQVNSEDRVLDLFCGLGNFTLPLARKAREVVGVEGTEAMVLRGRENAEYNDLRNVKFYGADLQADFTQSEWAKEGFDKLLIDPPRSGALDMVRYLPKFGAKKIVYVSCNPATLSRDAGVLVEHGYRMVKAGVMDMFPHTTHVESIALFEK</sequence>
<feature type="binding site" evidence="9">
    <location>
        <position position="356"/>
    </location>
    <ligand>
        <name>S-adenosyl-L-methionine</name>
        <dbReference type="ChEBI" id="CHEBI:59789"/>
    </ligand>
</feature>
<keyword evidence="6 9" id="KW-0479">Metal-binding</keyword>
<dbReference type="PROSITE" id="PS50926">
    <property type="entry name" value="TRAM"/>
    <property type="match status" value="1"/>
</dbReference>
<keyword evidence="4 9" id="KW-0808">Transferase</keyword>
<evidence type="ECO:0000256" key="5">
    <source>
        <dbReference type="ARBA" id="ARBA00022691"/>
    </source>
</evidence>
<feature type="binding site" evidence="9 10">
    <location>
        <position position="377"/>
    </location>
    <ligand>
        <name>S-adenosyl-L-methionine</name>
        <dbReference type="ChEBI" id="CHEBI:59789"/>
    </ligand>
</feature>
<evidence type="ECO:0000313" key="14">
    <source>
        <dbReference type="Proteomes" id="UP001163739"/>
    </source>
</evidence>
<evidence type="ECO:0000256" key="3">
    <source>
        <dbReference type="ARBA" id="ARBA00022603"/>
    </source>
</evidence>
<dbReference type="Gene3D" id="2.40.50.140">
    <property type="entry name" value="Nucleic acid-binding proteins"/>
    <property type="match status" value="1"/>
</dbReference>
<dbReference type="EMBL" id="CP100390">
    <property type="protein sequence ID" value="UZE97126.1"/>
    <property type="molecule type" value="Genomic_DNA"/>
</dbReference>
<feature type="binding site" evidence="9 10">
    <location>
        <position position="279"/>
    </location>
    <ligand>
        <name>S-adenosyl-L-methionine</name>
        <dbReference type="ChEBI" id="CHEBI:59789"/>
    </ligand>
</feature>
<evidence type="ECO:0000256" key="8">
    <source>
        <dbReference type="ARBA" id="ARBA00023014"/>
    </source>
</evidence>
<name>A0ABY6N4V8_9ALTE</name>
<comment type="similarity">
    <text evidence="9">Belongs to the class I-like SAM-binding methyltransferase superfamily. RNA M5U methyltransferase family. RlmD subfamily.</text>
</comment>
<evidence type="ECO:0000259" key="12">
    <source>
        <dbReference type="PROSITE" id="PS50926"/>
    </source>
</evidence>
<protein>
    <recommendedName>
        <fullName evidence="9">23S rRNA (uracil(1939)-C(5))-methyltransferase RlmD</fullName>
        <ecNumber evidence="9">2.1.1.190</ecNumber>
    </recommendedName>
    <alternativeName>
        <fullName evidence="9">23S rRNA(m5U1939)-methyltransferase</fullName>
    </alternativeName>
</protein>